<protein>
    <submittedName>
        <fullName evidence="2">Uncharacterized protein</fullName>
    </submittedName>
</protein>
<organism evidence="2 3">
    <name type="scientific">Lysobacter gummosus</name>
    <dbReference type="NCBI Taxonomy" id="262324"/>
    <lineage>
        <taxon>Bacteria</taxon>
        <taxon>Pseudomonadati</taxon>
        <taxon>Pseudomonadota</taxon>
        <taxon>Gammaproteobacteria</taxon>
        <taxon>Lysobacterales</taxon>
        <taxon>Lysobacteraceae</taxon>
        <taxon>Lysobacter</taxon>
    </lineage>
</organism>
<evidence type="ECO:0000313" key="3">
    <source>
        <dbReference type="Proteomes" id="UP000829194"/>
    </source>
</evidence>
<sequence length="204" mass="23404">MRRFWTLLLVAMAWSGPVAAGNDLIVFVGEKLSVEKFEPKLEPGQRLMDAAFKAKFRVKQIVYGRYDGEIIDFEAYDHHGTPHFAQFKHSLMFVSRANGKLYHEKYQFYPVFRSASGEWAGCGPTGPHEAKLREGISVARPMVFAEKAFYPIASDMPREARIRWFPPEHFAIRDDKAFCLTGAPIRDLFEVKKRTVLKARGLFD</sequence>
<gene>
    <name evidence="2" type="ORF">MOV92_18130</name>
</gene>
<dbReference type="EMBL" id="CP093547">
    <property type="protein sequence ID" value="UNP28399.1"/>
    <property type="molecule type" value="Genomic_DNA"/>
</dbReference>
<accession>A0ABY3X758</accession>
<evidence type="ECO:0000313" key="2">
    <source>
        <dbReference type="EMBL" id="UNP28399.1"/>
    </source>
</evidence>
<reference evidence="2 3" key="1">
    <citation type="submission" date="2022-03" db="EMBL/GenBank/DDBJ databases">
        <title>Complete genome sequence of Lysobacter capsici VKM B-2533 and Lysobacter gummosus 10.1.1, promising sources of lytic agents.</title>
        <authorList>
            <person name="Tarlachkov S.V."/>
            <person name="Kudryakova I.V."/>
            <person name="Afoshin A.S."/>
            <person name="Leontyevskaya E.A."/>
            <person name="Leontyevskaya N.V."/>
        </authorList>
    </citation>
    <scope>NUCLEOTIDE SEQUENCE [LARGE SCALE GENOMIC DNA]</scope>
    <source>
        <strain evidence="2 3">10.1.1</strain>
    </source>
</reference>
<proteinExistence type="predicted"/>
<dbReference type="Proteomes" id="UP000829194">
    <property type="component" value="Chromosome"/>
</dbReference>
<keyword evidence="1" id="KW-0732">Signal</keyword>
<feature type="signal peptide" evidence="1">
    <location>
        <begin position="1"/>
        <end position="20"/>
    </location>
</feature>
<keyword evidence="3" id="KW-1185">Reference proteome</keyword>
<evidence type="ECO:0000256" key="1">
    <source>
        <dbReference type="SAM" id="SignalP"/>
    </source>
</evidence>
<dbReference type="RefSeq" id="WP_148648991.1">
    <property type="nucleotide sequence ID" value="NZ_CP011131.1"/>
</dbReference>
<feature type="chain" id="PRO_5047311612" evidence="1">
    <location>
        <begin position="21"/>
        <end position="204"/>
    </location>
</feature>
<name>A0ABY3X758_9GAMM</name>